<accession>A0AAV8WS03</accession>
<organism evidence="1 2">
    <name type="scientific">Rhamnusium bicolor</name>
    <dbReference type="NCBI Taxonomy" id="1586634"/>
    <lineage>
        <taxon>Eukaryota</taxon>
        <taxon>Metazoa</taxon>
        <taxon>Ecdysozoa</taxon>
        <taxon>Arthropoda</taxon>
        <taxon>Hexapoda</taxon>
        <taxon>Insecta</taxon>
        <taxon>Pterygota</taxon>
        <taxon>Neoptera</taxon>
        <taxon>Endopterygota</taxon>
        <taxon>Coleoptera</taxon>
        <taxon>Polyphaga</taxon>
        <taxon>Cucujiformia</taxon>
        <taxon>Chrysomeloidea</taxon>
        <taxon>Cerambycidae</taxon>
        <taxon>Lepturinae</taxon>
        <taxon>Rhagiini</taxon>
        <taxon>Rhamnusium</taxon>
    </lineage>
</organism>
<comment type="caution">
    <text evidence="1">The sequence shown here is derived from an EMBL/GenBank/DDBJ whole genome shotgun (WGS) entry which is preliminary data.</text>
</comment>
<evidence type="ECO:0000313" key="2">
    <source>
        <dbReference type="Proteomes" id="UP001162156"/>
    </source>
</evidence>
<reference evidence="1" key="1">
    <citation type="journal article" date="2023" name="Insect Mol. Biol.">
        <title>Genome sequencing provides insights into the evolution of gene families encoding plant cell wall-degrading enzymes in longhorned beetles.</title>
        <authorList>
            <person name="Shin N.R."/>
            <person name="Okamura Y."/>
            <person name="Kirsch R."/>
            <person name="Pauchet Y."/>
        </authorList>
    </citation>
    <scope>NUCLEOTIDE SEQUENCE</scope>
    <source>
        <strain evidence="1">RBIC_L_NR</strain>
    </source>
</reference>
<sequence>MEITYRYSQSRKIAFASNVDENSKKIEILEVIIDDNEQYNRLSSLRIYRIRKLAERMWKMC</sequence>
<name>A0AAV8WS03_9CUCU</name>
<evidence type="ECO:0000313" key="1">
    <source>
        <dbReference type="EMBL" id="KAJ8928911.1"/>
    </source>
</evidence>
<keyword evidence="2" id="KW-1185">Reference proteome</keyword>
<protein>
    <submittedName>
        <fullName evidence="1">Uncharacterized protein</fullName>
    </submittedName>
</protein>
<dbReference type="AlphaFoldDB" id="A0AAV8WS03"/>
<dbReference type="EMBL" id="JANEYF010005207">
    <property type="protein sequence ID" value="KAJ8928911.1"/>
    <property type="molecule type" value="Genomic_DNA"/>
</dbReference>
<proteinExistence type="predicted"/>
<dbReference type="Proteomes" id="UP001162156">
    <property type="component" value="Unassembled WGS sequence"/>
</dbReference>
<gene>
    <name evidence="1" type="ORF">NQ314_018457</name>
</gene>